<reference evidence="3 4" key="1">
    <citation type="submission" date="2015-01" db="EMBL/GenBank/DDBJ databases">
        <title>Evolution of Trichinella species and genotypes.</title>
        <authorList>
            <person name="Korhonen P.K."/>
            <person name="Edoardo P."/>
            <person name="Giuseppe L.R."/>
            <person name="Gasser R.B."/>
        </authorList>
    </citation>
    <scope>NUCLEOTIDE SEQUENCE [LARGE SCALE GENOMIC DNA]</scope>
    <source>
        <strain evidence="2">ISS176</strain>
        <strain evidence="1">ISS588</strain>
    </source>
</reference>
<dbReference type="EMBL" id="JYDS01001087">
    <property type="protein sequence ID" value="KRY99691.1"/>
    <property type="molecule type" value="Genomic_DNA"/>
</dbReference>
<evidence type="ECO:0000313" key="3">
    <source>
        <dbReference type="Proteomes" id="UP000054805"/>
    </source>
</evidence>
<evidence type="ECO:0000313" key="2">
    <source>
        <dbReference type="EMBL" id="KRZ36494.1"/>
    </source>
</evidence>
<evidence type="ECO:0000313" key="1">
    <source>
        <dbReference type="EMBL" id="KRY99691.1"/>
    </source>
</evidence>
<proteinExistence type="predicted"/>
<accession>A0A0V1GN27</accession>
<organism evidence="1 3">
    <name type="scientific">Trichinella pseudospiralis</name>
    <name type="common">Parasitic roundworm</name>
    <dbReference type="NCBI Taxonomy" id="6337"/>
    <lineage>
        <taxon>Eukaryota</taxon>
        <taxon>Metazoa</taxon>
        <taxon>Ecdysozoa</taxon>
        <taxon>Nematoda</taxon>
        <taxon>Enoplea</taxon>
        <taxon>Dorylaimia</taxon>
        <taxon>Trichinellida</taxon>
        <taxon>Trichinellidae</taxon>
        <taxon>Trichinella</taxon>
    </lineage>
</organism>
<sequence>MSSTLREAPVISNTKHIIADLNRFPRRKPFSSKVDKMQINQSETICRAQWRKPRVPSCLFLELILIN</sequence>
<keyword evidence="3" id="KW-1185">Reference proteome</keyword>
<comment type="caution">
    <text evidence="1">The sequence shown here is derived from an EMBL/GenBank/DDBJ whole genome shotgun (WGS) entry which is preliminary data.</text>
</comment>
<dbReference type="AlphaFoldDB" id="A0A0V1GN27"/>
<gene>
    <name evidence="1" type="ORF">T4B_13771</name>
    <name evidence="2" type="ORF">T4C_8174</name>
</gene>
<name>A0A0V1GN27_TRIPS</name>
<dbReference type="Proteomes" id="UP000054805">
    <property type="component" value="Unassembled WGS sequence"/>
</dbReference>
<dbReference type="EMBL" id="JYDV01000072">
    <property type="protein sequence ID" value="KRZ36494.1"/>
    <property type="molecule type" value="Genomic_DNA"/>
</dbReference>
<evidence type="ECO:0000313" key="4">
    <source>
        <dbReference type="Proteomes" id="UP000054826"/>
    </source>
</evidence>
<protein>
    <submittedName>
        <fullName evidence="1">Uncharacterized protein</fullName>
    </submittedName>
</protein>
<dbReference type="Proteomes" id="UP000054826">
    <property type="component" value="Unassembled WGS sequence"/>
</dbReference>